<evidence type="ECO:0000313" key="2">
    <source>
        <dbReference type="Proteomes" id="UP000509510"/>
    </source>
</evidence>
<dbReference type="RefSeq" id="XP_035348080.1">
    <property type="nucleotide sequence ID" value="XM_035492187.1"/>
</dbReference>
<gene>
    <name evidence="1" type="ORF">TRUGW13939_09062</name>
</gene>
<dbReference type="AlphaFoldDB" id="A0A7H8R6S3"/>
<protein>
    <submittedName>
        <fullName evidence="1">Uncharacterized protein</fullName>
    </submittedName>
</protein>
<sequence>MEGGRREALGRGRLPPCDYRPCFDWHLQYTAYPSHIHAQMACEELESTRLVKGAGIRQYHSSAPSKVLRTLDRLEQNGTDNSHAASLEIVIRSLELSSIP</sequence>
<dbReference type="KEGG" id="trg:TRUGW13939_09062"/>
<dbReference type="EMBL" id="CP055902">
    <property type="protein sequence ID" value="QKX61906.1"/>
    <property type="molecule type" value="Genomic_DNA"/>
</dbReference>
<proteinExistence type="predicted"/>
<organism evidence="1 2">
    <name type="scientific">Talaromyces rugulosus</name>
    <name type="common">Penicillium rugulosum</name>
    <dbReference type="NCBI Taxonomy" id="121627"/>
    <lineage>
        <taxon>Eukaryota</taxon>
        <taxon>Fungi</taxon>
        <taxon>Dikarya</taxon>
        <taxon>Ascomycota</taxon>
        <taxon>Pezizomycotina</taxon>
        <taxon>Eurotiomycetes</taxon>
        <taxon>Eurotiomycetidae</taxon>
        <taxon>Eurotiales</taxon>
        <taxon>Trichocomaceae</taxon>
        <taxon>Talaromyces</taxon>
        <taxon>Talaromyces sect. Islandici</taxon>
    </lineage>
</organism>
<evidence type="ECO:0000313" key="1">
    <source>
        <dbReference type="EMBL" id="QKX61906.1"/>
    </source>
</evidence>
<reference evidence="2" key="1">
    <citation type="submission" date="2020-06" db="EMBL/GenBank/DDBJ databases">
        <title>A chromosome-scale genome assembly of Talaromyces rugulosus W13939.</title>
        <authorList>
            <person name="Wang B."/>
            <person name="Guo L."/>
            <person name="Ye K."/>
            <person name="Wang L."/>
        </authorList>
    </citation>
    <scope>NUCLEOTIDE SEQUENCE [LARGE SCALE GENOMIC DNA]</scope>
    <source>
        <strain evidence="2">W13939</strain>
    </source>
</reference>
<name>A0A7H8R6S3_TALRU</name>
<dbReference type="Proteomes" id="UP000509510">
    <property type="component" value="Chromosome V"/>
</dbReference>
<accession>A0A7H8R6S3</accession>
<keyword evidence="2" id="KW-1185">Reference proteome</keyword>
<dbReference type="GeneID" id="55996546"/>